<keyword evidence="1" id="KW-1133">Transmembrane helix</keyword>
<feature type="transmembrane region" description="Helical" evidence="1">
    <location>
        <begin position="138"/>
        <end position="158"/>
    </location>
</feature>
<organism evidence="2 3">
    <name type="scientific">Thalassotalea profundi</name>
    <dbReference type="NCBI Taxonomy" id="2036687"/>
    <lineage>
        <taxon>Bacteria</taxon>
        <taxon>Pseudomonadati</taxon>
        <taxon>Pseudomonadota</taxon>
        <taxon>Gammaproteobacteria</taxon>
        <taxon>Alteromonadales</taxon>
        <taxon>Colwelliaceae</taxon>
        <taxon>Thalassotalea</taxon>
    </lineage>
</organism>
<protein>
    <recommendedName>
        <fullName evidence="4">DUF2937 family protein</fullName>
    </recommendedName>
</protein>
<sequence>MFKLIFNLIDKTLFTLMFIIGIQIPAFINAYRQYLSGQLNEAKEHLTQYQLIADMQYQGSLEQLITAFKNNTDKAIQQMSTVISHNVESVNAYQQQLFNLENGSYVQRIFYFVAHIDLEKASDTLIRFVPAIPLELNAIITGVFLSLLLSTLLNTLYLSGKKLLTTKVSVSTKNA</sequence>
<dbReference type="InterPro" id="IPR022584">
    <property type="entry name" value="DUF2937"/>
</dbReference>
<evidence type="ECO:0000313" key="2">
    <source>
        <dbReference type="EMBL" id="GHF01173.1"/>
    </source>
</evidence>
<keyword evidence="3" id="KW-1185">Reference proteome</keyword>
<dbReference type="EMBL" id="BNAH01000017">
    <property type="protein sequence ID" value="GHF01173.1"/>
    <property type="molecule type" value="Genomic_DNA"/>
</dbReference>
<keyword evidence="1" id="KW-0472">Membrane</keyword>
<dbReference type="Pfam" id="PF11157">
    <property type="entry name" value="DUF2937"/>
    <property type="match status" value="1"/>
</dbReference>
<evidence type="ECO:0008006" key="4">
    <source>
        <dbReference type="Google" id="ProtNLM"/>
    </source>
</evidence>
<comment type="caution">
    <text evidence="2">The sequence shown here is derived from an EMBL/GenBank/DDBJ whole genome shotgun (WGS) entry which is preliminary data.</text>
</comment>
<dbReference type="Proteomes" id="UP000626370">
    <property type="component" value="Unassembled WGS sequence"/>
</dbReference>
<evidence type="ECO:0000256" key="1">
    <source>
        <dbReference type="SAM" id="Phobius"/>
    </source>
</evidence>
<evidence type="ECO:0000313" key="3">
    <source>
        <dbReference type="Proteomes" id="UP000626370"/>
    </source>
</evidence>
<reference evidence="3" key="1">
    <citation type="journal article" date="2019" name="Int. J. Syst. Evol. Microbiol.">
        <title>The Global Catalogue of Microorganisms (GCM) 10K type strain sequencing project: providing services to taxonomists for standard genome sequencing and annotation.</title>
        <authorList>
            <consortium name="The Broad Institute Genomics Platform"/>
            <consortium name="The Broad Institute Genome Sequencing Center for Infectious Disease"/>
            <person name="Wu L."/>
            <person name="Ma J."/>
        </authorList>
    </citation>
    <scope>NUCLEOTIDE SEQUENCE [LARGE SCALE GENOMIC DNA]</scope>
    <source>
        <strain evidence="3">CGMCC 1.15922</strain>
    </source>
</reference>
<name>A0ABQ3J5H6_9GAMM</name>
<accession>A0ABQ3J5H6</accession>
<proteinExistence type="predicted"/>
<gene>
    <name evidence="2" type="ORF">GCM10011501_33260</name>
</gene>
<dbReference type="RefSeq" id="WP_189379395.1">
    <property type="nucleotide sequence ID" value="NZ_BNAH01000017.1"/>
</dbReference>
<keyword evidence="1" id="KW-0812">Transmembrane</keyword>
<feature type="transmembrane region" description="Helical" evidence="1">
    <location>
        <begin position="12"/>
        <end position="31"/>
    </location>
</feature>